<dbReference type="Proteomes" id="UP000011083">
    <property type="component" value="Unassembled WGS sequence"/>
</dbReference>
<dbReference type="STRING" id="1257118.L8GUQ1"/>
<dbReference type="InterPro" id="IPR013641">
    <property type="entry name" value="KTI12/PSTK"/>
</dbReference>
<dbReference type="OMA" id="THSRWDK"/>
<keyword evidence="1" id="KW-0547">Nucleotide-binding</keyword>
<gene>
    <name evidence="4" type="ORF">ACA1_090230</name>
</gene>
<evidence type="ECO:0000256" key="2">
    <source>
        <dbReference type="ARBA" id="ARBA00022840"/>
    </source>
</evidence>
<dbReference type="InterPro" id="IPR027417">
    <property type="entry name" value="P-loop_NTPase"/>
</dbReference>
<keyword evidence="5" id="KW-1185">Reference proteome</keyword>
<sequence>MKNPCTLRRPMAIKNLRAGLKAGVERFLSKDCVVILDSMNYIKGYRYELYCIARAQRTPNCVIWFDVPLDTALEWNEGRGEKRLDPVLLKDLASRFEAPIEKNRWDAPLFRLEQDQELPLDRINEALFERHQKPPNIATLPQVISDTNFVYELDKTTQEIIAAILQAQTHAMLGDCIPCRVTSCSFFVVGFLDLAAHVRLVKKFNLAELRRMQRQFLKISQMHPPRVEHIGDTFVEYLNTSLA</sequence>
<dbReference type="EMBL" id="KB007985">
    <property type="protein sequence ID" value="ELR16725.1"/>
    <property type="molecule type" value="Genomic_DNA"/>
</dbReference>
<dbReference type="Gene3D" id="3.40.50.300">
    <property type="entry name" value="P-loop containing nucleotide triphosphate hydrolases"/>
    <property type="match status" value="1"/>
</dbReference>
<dbReference type="SUPFAM" id="SSF52540">
    <property type="entry name" value="P-loop containing nucleoside triphosphate hydrolases"/>
    <property type="match status" value="1"/>
</dbReference>
<evidence type="ECO:0000256" key="3">
    <source>
        <dbReference type="ARBA" id="ARBA00025768"/>
    </source>
</evidence>
<dbReference type="OrthoDB" id="9972657at2759"/>
<accession>L8GUQ1</accession>
<dbReference type="Pfam" id="PF08433">
    <property type="entry name" value="KTI12"/>
    <property type="match status" value="1"/>
</dbReference>
<dbReference type="PANTHER" id="PTHR12435">
    <property type="match status" value="1"/>
</dbReference>
<dbReference type="GeneID" id="14917276"/>
<dbReference type="GO" id="GO:0005524">
    <property type="term" value="F:ATP binding"/>
    <property type="evidence" value="ECO:0007669"/>
    <property type="project" value="UniProtKB-KW"/>
</dbReference>
<organism evidence="4 5">
    <name type="scientific">Acanthamoeba castellanii (strain ATCC 30010 / Neff)</name>
    <dbReference type="NCBI Taxonomy" id="1257118"/>
    <lineage>
        <taxon>Eukaryota</taxon>
        <taxon>Amoebozoa</taxon>
        <taxon>Discosea</taxon>
        <taxon>Longamoebia</taxon>
        <taxon>Centramoebida</taxon>
        <taxon>Acanthamoebidae</taxon>
        <taxon>Acanthamoeba</taxon>
    </lineage>
</organism>
<dbReference type="KEGG" id="acan:ACA1_090230"/>
<comment type="similarity">
    <text evidence="3">Belongs to the KTI12 family.</text>
</comment>
<dbReference type="RefSeq" id="XP_004338738.1">
    <property type="nucleotide sequence ID" value="XM_004338690.1"/>
</dbReference>
<reference evidence="4 5" key="1">
    <citation type="journal article" date="2013" name="Genome Biol.">
        <title>Genome of Acanthamoeba castellanii highlights extensive lateral gene transfer and early evolution of tyrosine kinase signaling.</title>
        <authorList>
            <person name="Clarke M."/>
            <person name="Lohan A.J."/>
            <person name="Liu B."/>
            <person name="Lagkouvardos I."/>
            <person name="Roy S."/>
            <person name="Zafar N."/>
            <person name="Bertelli C."/>
            <person name="Schilde C."/>
            <person name="Kianianmomeni A."/>
            <person name="Burglin T.R."/>
            <person name="Frech C."/>
            <person name="Turcotte B."/>
            <person name="Kopec K.O."/>
            <person name="Synnott J.M."/>
            <person name="Choo C."/>
            <person name="Paponov I."/>
            <person name="Finkler A."/>
            <person name="Soon Heng Tan C."/>
            <person name="Hutchins A.P."/>
            <person name="Weinmeier T."/>
            <person name="Rattei T."/>
            <person name="Chu J.S."/>
            <person name="Gimenez G."/>
            <person name="Irimia M."/>
            <person name="Rigden D.J."/>
            <person name="Fitzpatrick D.A."/>
            <person name="Lorenzo-Morales J."/>
            <person name="Bateman A."/>
            <person name="Chiu C.H."/>
            <person name="Tang P."/>
            <person name="Hegemann P."/>
            <person name="Fromm H."/>
            <person name="Raoult D."/>
            <person name="Greub G."/>
            <person name="Miranda-Saavedra D."/>
            <person name="Chen N."/>
            <person name="Nash P."/>
            <person name="Ginger M.L."/>
            <person name="Horn M."/>
            <person name="Schaap P."/>
            <person name="Caler L."/>
            <person name="Loftus B."/>
        </authorList>
    </citation>
    <scope>NUCLEOTIDE SEQUENCE [LARGE SCALE GENOMIC DNA]</scope>
    <source>
        <strain evidence="4 5">Neff</strain>
    </source>
</reference>
<protein>
    <submittedName>
        <fullName evidence="4">Chromatin associated protein</fullName>
    </submittedName>
</protein>
<evidence type="ECO:0000313" key="5">
    <source>
        <dbReference type="Proteomes" id="UP000011083"/>
    </source>
</evidence>
<evidence type="ECO:0000256" key="1">
    <source>
        <dbReference type="ARBA" id="ARBA00022741"/>
    </source>
</evidence>
<name>L8GUQ1_ACACF</name>
<keyword evidence="2" id="KW-0067">ATP-binding</keyword>
<dbReference type="AlphaFoldDB" id="L8GUQ1"/>
<evidence type="ECO:0000313" key="4">
    <source>
        <dbReference type="EMBL" id="ELR16725.1"/>
    </source>
</evidence>
<proteinExistence type="inferred from homology"/>
<dbReference type="VEuPathDB" id="AmoebaDB:ACA1_090230"/>